<reference evidence="1 2" key="1">
    <citation type="submission" date="2014-02" db="EMBL/GenBank/DDBJ databases">
        <title>The small core and large imbalanced accessory genome model reveals a collaborative survival strategy of Sorangium cellulosum strains in nature.</title>
        <authorList>
            <person name="Han K."/>
            <person name="Peng R."/>
            <person name="Blom J."/>
            <person name="Li Y.-Z."/>
        </authorList>
    </citation>
    <scope>NUCLEOTIDE SEQUENCE [LARGE SCALE GENOMIC DNA]</scope>
    <source>
        <strain evidence="1 2">So0007-03</strain>
    </source>
</reference>
<comment type="caution">
    <text evidence="1">The sequence shown here is derived from an EMBL/GenBank/DDBJ whole genome shotgun (WGS) entry which is preliminary data.</text>
</comment>
<sequence length="84" mass="8949">MTKAEVGPRGVSGELSSACRRIREPCGEGACGQLQPDIVEAVQAEAVEAFGQHGALALRERSAEPLLELRRQRLDLPLLASLVA</sequence>
<dbReference type="AlphaFoldDB" id="A0A150U1L9"/>
<evidence type="ECO:0000313" key="1">
    <source>
        <dbReference type="EMBL" id="KYG10839.1"/>
    </source>
</evidence>
<name>A0A150U1L9_SORCE</name>
<evidence type="ECO:0000313" key="2">
    <source>
        <dbReference type="Proteomes" id="UP000075502"/>
    </source>
</evidence>
<proteinExistence type="predicted"/>
<accession>A0A150U1L9</accession>
<protein>
    <submittedName>
        <fullName evidence="1">Uncharacterized protein</fullName>
    </submittedName>
</protein>
<organism evidence="1 2">
    <name type="scientific">Sorangium cellulosum</name>
    <name type="common">Polyangium cellulosum</name>
    <dbReference type="NCBI Taxonomy" id="56"/>
    <lineage>
        <taxon>Bacteria</taxon>
        <taxon>Pseudomonadati</taxon>
        <taxon>Myxococcota</taxon>
        <taxon>Polyangia</taxon>
        <taxon>Polyangiales</taxon>
        <taxon>Polyangiaceae</taxon>
        <taxon>Sorangium</taxon>
    </lineage>
</organism>
<gene>
    <name evidence="1" type="ORF">BE21_58690</name>
</gene>
<dbReference type="EMBL" id="JEME01000196">
    <property type="protein sequence ID" value="KYG10839.1"/>
    <property type="molecule type" value="Genomic_DNA"/>
</dbReference>
<dbReference type="Proteomes" id="UP000075502">
    <property type="component" value="Unassembled WGS sequence"/>
</dbReference>